<sequence length="280" mass="29771">MTTPRELWAVLETLHDVTYFTPQARAAHEAVGLRGFWRGYVAMRAAPLGQAGPGLVTAVFHNFARSFLARALPAIWAVVAPERALAARMDGAVAALRAHLPDLGADVLAGPNAVLRRIVGSACWEGRALGAANADLPWPDEPLAQLWLATTVVREHRGDGHVAVLVSEGIGGLEAHVLRDAADGSRELTLPNRGWTEQEWAAARAQLAGRGLLAAGGGLTAEGERLREHIERRTDELAAQPLTAATAAELDRLDEVLRPFARALVPGAVPYPNPVGAPRP</sequence>
<evidence type="ECO:0000313" key="1">
    <source>
        <dbReference type="EMBL" id="TVT17470.1"/>
    </source>
</evidence>
<reference evidence="1 2" key="1">
    <citation type="submission" date="2019-07" db="EMBL/GenBank/DDBJ databases">
        <title>New species of Amycolatopsis and Streptomyces.</title>
        <authorList>
            <person name="Duangmal K."/>
            <person name="Teo W.F.A."/>
            <person name="Lipun K."/>
        </authorList>
    </citation>
    <scope>NUCLEOTIDE SEQUENCE [LARGE SCALE GENOMIC DNA]</scope>
    <source>
        <strain evidence="1 2">JCM 30562</strain>
    </source>
</reference>
<gene>
    <name evidence="1" type="ORF">FNH06_31220</name>
</gene>
<accession>A0A557ZZP0</accession>
<organism evidence="1 2">
    <name type="scientific">Amycolatopsis acidiphila</name>
    <dbReference type="NCBI Taxonomy" id="715473"/>
    <lineage>
        <taxon>Bacteria</taxon>
        <taxon>Bacillati</taxon>
        <taxon>Actinomycetota</taxon>
        <taxon>Actinomycetes</taxon>
        <taxon>Pseudonocardiales</taxon>
        <taxon>Pseudonocardiaceae</taxon>
        <taxon>Amycolatopsis</taxon>
    </lineage>
</organism>
<protein>
    <recommendedName>
        <fullName evidence="3">SalK</fullName>
    </recommendedName>
</protein>
<dbReference type="NCBIfam" id="NF047719">
    <property type="entry name" value="SCO6745_fam_HTH"/>
    <property type="match status" value="1"/>
</dbReference>
<comment type="caution">
    <text evidence="1">The sequence shown here is derived from an EMBL/GenBank/DDBJ whole genome shotgun (WGS) entry which is preliminary data.</text>
</comment>
<keyword evidence="2" id="KW-1185">Reference proteome</keyword>
<evidence type="ECO:0008006" key="3">
    <source>
        <dbReference type="Google" id="ProtNLM"/>
    </source>
</evidence>
<proteinExistence type="predicted"/>
<dbReference type="Proteomes" id="UP000318578">
    <property type="component" value="Unassembled WGS sequence"/>
</dbReference>
<dbReference type="Pfam" id="PF21863">
    <property type="entry name" value="HTH_67"/>
    <property type="match status" value="1"/>
</dbReference>
<name>A0A557ZZP0_9PSEU</name>
<evidence type="ECO:0000313" key="2">
    <source>
        <dbReference type="Proteomes" id="UP000318578"/>
    </source>
</evidence>
<dbReference type="EMBL" id="VJZA01000078">
    <property type="protein sequence ID" value="TVT17470.1"/>
    <property type="molecule type" value="Genomic_DNA"/>
</dbReference>
<dbReference type="OrthoDB" id="157052at2"/>
<dbReference type="RefSeq" id="WP_144643530.1">
    <property type="nucleotide sequence ID" value="NZ_BNAX01000024.1"/>
</dbReference>
<dbReference type="InterPro" id="IPR054058">
    <property type="entry name" value="HTH_67"/>
</dbReference>
<dbReference type="AlphaFoldDB" id="A0A557ZZP0"/>